<organism evidence="4 5">
    <name type="scientific">Pseudomonas aeruginosa</name>
    <dbReference type="NCBI Taxonomy" id="287"/>
    <lineage>
        <taxon>Bacteria</taxon>
        <taxon>Pseudomonadati</taxon>
        <taxon>Pseudomonadota</taxon>
        <taxon>Gammaproteobacteria</taxon>
        <taxon>Pseudomonadales</taxon>
        <taxon>Pseudomonadaceae</taxon>
        <taxon>Pseudomonas</taxon>
    </lineage>
</organism>
<feature type="domain" description="Exonuclease" evidence="3">
    <location>
        <begin position="125"/>
        <end position="295"/>
    </location>
</feature>
<proteinExistence type="predicted"/>
<keyword evidence="4" id="KW-0378">Hydrolase</keyword>
<protein>
    <submittedName>
        <fullName evidence="4">Exodeoxyribonuclease 10</fullName>
        <ecNumber evidence="4">3.1.11.-</ecNumber>
    </submittedName>
</protein>
<evidence type="ECO:0000259" key="3">
    <source>
        <dbReference type="SMART" id="SM00479"/>
    </source>
</evidence>
<dbReference type="EC" id="3.1.11.-" evidence="4"/>
<evidence type="ECO:0000256" key="1">
    <source>
        <dbReference type="ARBA" id="ARBA00022722"/>
    </source>
</evidence>
<dbReference type="Proteomes" id="UP000045039">
    <property type="component" value="Unassembled WGS sequence"/>
</dbReference>
<dbReference type="SUPFAM" id="SSF53098">
    <property type="entry name" value="Ribonuclease H-like"/>
    <property type="match status" value="1"/>
</dbReference>
<dbReference type="GO" id="GO:0008408">
    <property type="term" value="F:3'-5' exonuclease activity"/>
    <property type="evidence" value="ECO:0007669"/>
    <property type="project" value="TreeGrafter"/>
</dbReference>
<evidence type="ECO:0000313" key="5">
    <source>
        <dbReference type="Proteomes" id="UP000045039"/>
    </source>
</evidence>
<dbReference type="SMART" id="SM00479">
    <property type="entry name" value="EXOIII"/>
    <property type="match status" value="1"/>
</dbReference>
<reference evidence="5" key="1">
    <citation type="submission" date="2015-06" db="EMBL/GenBank/DDBJ databases">
        <authorList>
            <person name="Radhakrishnan Rajesh"/>
            <person name="Underwood Anthony"/>
            <person name="Al-Shahib Ali"/>
        </authorList>
    </citation>
    <scope>NUCLEOTIDE SEQUENCE [LARGE SCALE GENOMIC DNA]</scope>
    <source>
        <strain evidence="5">P19_London_7_VIM_2_05_10</strain>
    </source>
</reference>
<dbReference type="CDD" id="cd06127">
    <property type="entry name" value="DEDDh"/>
    <property type="match status" value="1"/>
</dbReference>
<dbReference type="InterPro" id="IPR012337">
    <property type="entry name" value="RNaseH-like_sf"/>
</dbReference>
<dbReference type="InterPro" id="IPR013520">
    <property type="entry name" value="Ribonucl_H"/>
</dbReference>
<evidence type="ECO:0000256" key="2">
    <source>
        <dbReference type="ARBA" id="ARBA00022839"/>
    </source>
</evidence>
<comment type="caution">
    <text evidence="4">The sequence shown here is derived from an EMBL/GenBank/DDBJ whole genome shotgun (WGS) entry which is preliminary data.</text>
</comment>
<dbReference type="PANTHER" id="PTHR30231:SF41">
    <property type="entry name" value="DNA POLYMERASE III SUBUNIT EPSILON"/>
    <property type="match status" value="1"/>
</dbReference>
<dbReference type="Gene3D" id="3.30.420.10">
    <property type="entry name" value="Ribonuclease H-like superfamily/Ribonuclease H"/>
    <property type="match status" value="1"/>
</dbReference>
<evidence type="ECO:0000313" key="4">
    <source>
        <dbReference type="EMBL" id="CRP86847.1"/>
    </source>
</evidence>
<dbReference type="GO" id="GO:0045004">
    <property type="term" value="P:DNA replication proofreading"/>
    <property type="evidence" value="ECO:0007669"/>
    <property type="project" value="TreeGrafter"/>
</dbReference>
<dbReference type="RefSeq" id="WP_050397092.1">
    <property type="nucleotide sequence ID" value="NZ_CVVU01000248.1"/>
</dbReference>
<dbReference type="GO" id="GO:0005829">
    <property type="term" value="C:cytosol"/>
    <property type="evidence" value="ECO:0007669"/>
    <property type="project" value="TreeGrafter"/>
</dbReference>
<accession>A0A9P1R8Z0</accession>
<dbReference type="Pfam" id="PF00929">
    <property type="entry name" value="RNase_T"/>
    <property type="match status" value="1"/>
</dbReference>
<dbReference type="PANTHER" id="PTHR30231">
    <property type="entry name" value="DNA POLYMERASE III SUBUNIT EPSILON"/>
    <property type="match status" value="1"/>
</dbReference>
<dbReference type="InterPro" id="IPR036397">
    <property type="entry name" value="RNaseH_sf"/>
</dbReference>
<dbReference type="EMBL" id="CVVU01000248">
    <property type="protein sequence ID" value="CRP86847.1"/>
    <property type="molecule type" value="Genomic_DNA"/>
</dbReference>
<keyword evidence="2" id="KW-0269">Exonuclease</keyword>
<sequence>MKAKTLANTEALSDLELFELIVAAYPERFAEREAAGDDIWDEVQEFIDNELIADELSDEFGLRQFLARIVMLAHPMQSPLSGDWRHVLGQIEVRGNQVLMTAAASRMMHTPTPAELAGEWMDGDETVILDTETTGLDENAEIVEIAVIDRDGKTLLQSLVKPTKPIPAEISEIHKITDAMVADAPSWPEVQAQLVQILRGRRLVIWHADYDLRLIGQSAAAHGIVPPALTAECAQTAYKRFYGEPGEEAGKVRRQRLTNAAAQQGVEIRGQAHRAEVDCLTTLGVIAAMASGQGAQWKQDAAALQS</sequence>
<gene>
    <name evidence="4" type="primary">exoX</name>
    <name evidence="4" type="ORF">PAERUG_P19_London_7_VIM_2_05_10_05827</name>
</gene>
<dbReference type="GO" id="GO:0003676">
    <property type="term" value="F:nucleic acid binding"/>
    <property type="evidence" value="ECO:0007669"/>
    <property type="project" value="InterPro"/>
</dbReference>
<dbReference type="AlphaFoldDB" id="A0A9P1R8Z0"/>
<name>A0A9P1R8Z0_PSEAI</name>
<keyword evidence="1" id="KW-0540">Nuclease</keyword>